<dbReference type="GO" id="GO:0005524">
    <property type="term" value="F:ATP binding"/>
    <property type="evidence" value="ECO:0007669"/>
    <property type="project" value="InterPro"/>
</dbReference>
<gene>
    <name evidence="5" type="primary">PLESTMB000579</name>
    <name evidence="5" type="ORF">PLESTB_000458000</name>
</gene>
<dbReference type="PANTHER" id="PTHR45629:SF7">
    <property type="entry name" value="DNA EXCISION REPAIR PROTEIN ERCC-6-RELATED"/>
    <property type="match status" value="1"/>
</dbReference>
<feature type="region of interest" description="Disordered" evidence="2">
    <location>
        <begin position="526"/>
        <end position="549"/>
    </location>
</feature>
<feature type="compositionally biased region" description="Acidic residues" evidence="2">
    <location>
        <begin position="851"/>
        <end position="868"/>
    </location>
</feature>
<dbReference type="GO" id="GO:0007131">
    <property type="term" value="P:reciprocal meiotic recombination"/>
    <property type="evidence" value="ECO:0007669"/>
    <property type="project" value="TreeGrafter"/>
</dbReference>
<feature type="domain" description="Helicase C-terminal" evidence="4">
    <location>
        <begin position="574"/>
        <end position="725"/>
    </location>
</feature>
<dbReference type="InterPro" id="IPR050496">
    <property type="entry name" value="SNF2_RAD54_helicase_repair"/>
</dbReference>
<dbReference type="GO" id="GO:0000724">
    <property type="term" value="P:double-strand break repair via homologous recombination"/>
    <property type="evidence" value="ECO:0007669"/>
    <property type="project" value="TreeGrafter"/>
</dbReference>
<evidence type="ECO:0000256" key="2">
    <source>
        <dbReference type="SAM" id="MobiDB-lite"/>
    </source>
</evidence>
<dbReference type="Gene3D" id="1.20.120.850">
    <property type="entry name" value="SWI2/SNF2 ATPases, N-terminal domain"/>
    <property type="match status" value="1"/>
</dbReference>
<feature type="domain" description="Helicase ATP-binding" evidence="3">
    <location>
        <begin position="235"/>
        <end position="406"/>
    </location>
</feature>
<proteinExistence type="predicted"/>
<keyword evidence="6" id="KW-1185">Reference proteome</keyword>
<dbReference type="InterPro" id="IPR027417">
    <property type="entry name" value="P-loop_NTPase"/>
</dbReference>
<dbReference type="Gene3D" id="3.40.50.300">
    <property type="entry name" value="P-loop containing nucleotide triphosphate hydrolases"/>
    <property type="match status" value="1"/>
</dbReference>
<dbReference type="GO" id="GO:0005634">
    <property type="term" value="C:nucleus"/>
    <property type="evidence" value="ECO:0007669"/>
    <property type="project" value="TreeGrafter"/>
</dbReference>
<comment type="caution">
    <text evidence="5">The sequence shown here is derived from an EMBL/GenBank/DDBJ whole genome shotgun (WGS) entry which is preliminary data.</text>
</comment>
<dbReference type="PROSITE" id="PS51194">
    <property type="entry name" value="HELICASE_CTER"/>
    <property type="match status" value="1"/>
</dbReference>
<dbReference type="PROSITE" id="PS51192">
    <property type="entry name" value="HELICASE_ATP_BIND_1"/>
    <property type="match status" value="1"/>
</dbReference>
<feature type="compositionally biased region" description="Low complexity" evidence="2">
    <location>
        <begin position="139"/>
        <end position="149"/>
    </location>
</feature>
<dbReference type="PANTHER" id="PTHR45629">
    <property type="entry name" value="SNF2/RAD54 FAMILY MEMBER"/>
    <property type="match status" value="1"/>
</dbReference>
<dbReference type="InterPro" id="IPR001650">
    <property type="entry name" value="Helicase_C-like"/>
</dbReference>
<dbReference type="AlphaFoldDB" id="A0A9W6BF15"/>
<dbReference type="SUPFAM" id="SSF52540">
    <property type="entry name" value="P-loop containing nucleoside triphosphate hydrolases"/>
    <property type="match status" value="2"/>
</dbReference>
<dbReference type="GO" id="GO:0015616">
    <property type="term" value="F:DNA translocase activity"/>
    <property type="evidence" value="ECO:0007669"/>
    <property type="project" value="TreeGrafter"/>
</dbReference>
<dbReference type="InterPro" id="IPR000330">
    <property type="entry name" value="SNF2_N"/>
</dbReference>
<feature type="region of interest" description="Disordered" evidence="2">
    <location>
        <begin position="139"/>
        <end position="161"/>
    </location>
</feature>
<evidence type="ECO:0000313" key="5">
    <source>
        <dbReference type="EMBL" id="GLC51026.1"/>
    </source>
</evidence>
<keyword evidence="1" id="KW-0378">Hydrolase</keyword>
<dbReference type="FunFam" id="3.40.50.10810:FF:000020">
    <property type="entry name" value="DNA repair and recombination protein RAD54B"/>
    <property type="match status" value="1"/>
</dbReference>
<organism evidence="5 6">
    <name type="scientific">Pleodorina starrii</name>
    <dbReference type="NCBI Taxonomy" id="330485"/>
    <lineage>
        <taxon>Eukaryota</taxon>
        <taxon>Viridiplantae</taxon>
        <taxon>Chlorophyta</taxon>
        <taxon>core chlorophytes</taxon>
        <taxon>Chlorophyceae</taxon>
        <taxon>CS clade</taxon>
        <taxon>Chlamydomonadales</taxon>
        <taxon>Volvocaceae</taxon>
        <taxon>Pleodorina</taxon>
    </lineage>
</organism>
<feature type="compositionally biased region" description="Acidic residues" evidence="2">
    <location>
        <begin position="893"/>
        <end position="903"/>
    </location>
</feature>
<dbReference type="SMART" id="SM00487">
    <property type="entry name" value="DEXDc"/>
    <property type="match status" value="1"/>
</dbReference>
<dbReference type="GO" id="GO:0016787">
    <property type="term" value="F:hydrolase activity"/>
    <property type="evidence" value="ECO:0007669"/>
    <property type="project" value="UniProtKB-KW"/>
</dbReference>
<evidence type="ECO:0000259" key="3">
    <source>
        <dbReference type="PROSITE" id="PS51192"/>
    </source>
</evidence>
<evidence type="ECO:0000256" key="1">
    <source>
        <dbReference type="ARBA" id="ARBA00022801"/>
    </source>
</evidence>
<dbReference type="Pfam" id="PF00176">
    <property type="entry name" value="SNF2-rel_dom"/>
    <property type="match status" value="1"/>
</dbReference>
<dbReference type="Pfam" id="PF00271">
    <property type="entry name" value="Helicase_C"/>
    <property type="match status" value="1"/>
</dbReference>
<evidence type="ECO:0008006" key="7">
    <source>
        <dbReference type="Google" id="ProtNLM"/>
    </source>
</evidence>
<evidence type="ECO:0000259" key="4">
    <source>
        <dbReference type="PROSITE" id="PS51194"/>
    </source>
</evidence>
<dbReference type="InterPro" id="IPR014001">
    <property type="entry name" value="Helicase_ATP-bd"/>
</dbReference>
<feature type="region of interest" description="Disordered" evidence="2">
    <location>
        <begin position="801"/>
        <end position="903"/>
    </location>
</feature>
<protein>
    <recommendedName>
        <fullName evidence="7">DNA repair and recombination protein RAD54B</fullName>
    </recommendedName>
</protein>
<evidence type="ECO:0000313" key="6">
    <source>
        <dbReference type="Proteomes" id="UP001165080"/>
    </source>
</evidence>
<sequence>MGATRFVVQKLLHGSVGNQLPPPTQISALHGSAAAPRAPAEAMHPLDAVSGSTPVLVCPVLSGLQDSKLVSKGRFKTFGSLANADQVFEIGNWHAEVDKQLTPEDFKSGACFMSGACATIAPAAAAPLGTSSGLRKPAAAPFKAHAPAAEGPGRKPRSAAGAGAGAAAAAAVAPGLHDPTAAGAVVLNSTQWDGGRGRMRDGRPVAPVVIDPYLGRHLRPHQEEGVRFMYDAVMGLSTPDKTGCILADEMGLGKTLQVITLTWTLLRQGPEGRPLAGKVLVVTPATLVDNWGREVKKWLGSERLQVTLCLQQSSAAKQQILEFRHGCHQRMMITSYETLRKHAGELRGAFDLLVCDEGHRLKSVGGNKTIDALLSLDCPRRIVLTGTPVQNDLKEFYALLSFVVPDVLGSPAVFNRVYGIPITRSQEATATTEEKELGAARASELQSKVSVFILRRTQALLAKHLPPLTSLTLFCKPSDQQIGLYGAVLRSKAVASLLYGGGGGGGEDNTLAIITALRKVANHPDLMLEPNGDGGDNGADAPDTGRATSSSCLPSFNHQFSATGSHEAAGKMRVLSVLLSGITARGERCVVVSTSTATLDLVGSLVCGAQGLTTVRIDGGTSVDGRQTVVDNFNKLGMGQVFLLSTRAGGAGLNLVGANHLVLYDSDWNPAMDQQAMARIWRDGQTKPCFVYRLLTTGTIEEKVYQRQLMKADLASATVAGGSGAGSGRGAGGGKFTREELRQLFSLNTSTASDTRDLLPQGNVAGLRWIEPQEVPQDGSPLAAVAACGLVTCLNQMETTAMSGSAGGDKKAASPAGSDARDHGAPAGHAAPREDEDEDDGGGGGGRAEGDGAEEPPEADDEEGEDVDMGGTGGQEGDAVPAAATRQVHQEDGVDCLDVLEDW</sequence>
<dbReference type="CDD" id="cd18793">
    <property type="entry name" value="SF2_C_SNF"/>
    <property type="match status" value="1"/>
</dbReference>
<dbReference type="EMBL" id="BRXU01000004">
    <property type="protein sequence ID" value="GLC51026.1"/>
    <property type="molecule type" value="Genomic_DNA"/>
</dbReference>
<reference evidence="5 6" key="1">
    <citation type="journal article" date="2023" name="Commun. Biol.">
        <title>Reorganization of the ancestral sex-determining regions during the evolution of trioecy in Pleodorina starrii.</title>
        <authorList>
            <person name="Takahashi K."/>
            <person name="Suzuki S."/>
            <person name="Kawai-Toyooka H."/>
            <person name="Yamamoto K."/>
            <person name="Hamaji T."/>
            <person name="Ootsuki R."/>
            <person name="Yamaguchi H."/>
            <person name="Kawachi M."/>
            <person name="Higashiyama T."/>
            <person name="Nozaki H."/>
        </authorList>
    </citation>
    <scope>NUCLEOTIDE SEQUENCE [LARGE SCALE GENOMIC DNA]</scope>
    <source>
        <strain evidence="5 6">NIES-4479</strain>
    </source>
</reference>
<dbReference type="SMART" id="SM00490">
    <property type="entry name" value="HELICc"/>
    <property type="match status" value="1"/>
</dbReference>
<dbReference type="CDD" id="cd18004">
    <property type="entry name" value="DEXHc_RAD54"/>
    <property type="match status" value="1"/>
</dbReference>
<accession>A0A9W6BF15</accession>
<name>A0A9W6BF15_9CHLO</name>
<dbReference type="Proteomes" id="UP001165080">
    <property type="component" value="Unassembled WGS sequence"/>
</dbReference>
<dbReference type="Gene3D" id="3.40.50.10810">
    <property type="entry name" value="Tandem AAA-ATPase domain"/>
    <property type="match status" value="1"/>
</dbReference>
<dbReference type="InterPro" id="IPR038718">
    <property type="entry name" value="SNF2-like_sf"/>
</dbReference>
<dbReference type="InterPro" id="IPR049730">
    <property type="entry name" value="SNF2/RAD54-like_C"/>
</dbReference>